<keyword evidence="2" id="KW-1185">Reference proteome</keyword>
<comment type="caution">
    <text evidence="1">The sequence shown here is derived from an EMBL/GenBank/DDBJ whole genome shotgun (WGS) entry which is preliminary data.</text>
</comment>
<dbReference type="EMBL" id="JACJTQ010000007">
    <property type="protein sequence ID" value="MBD2691574.1"/>
    <property type="molecule type" value="Genomic_DNA"/>
</dbReference>
<dbReference type="Pfam" id="PF01724">
    <property type="entry name" value="DUF29"/>
    <property type="match status" value="1"/>
</dbReference>
<dbReference type="RefSeq" id="WP_190906042.1">
    <property type="nucleotide sequence ID" value="NZ_JACJTQ010000007.1"/>
</dbReference>
<protein>
    <submittedName>
        <fullName evidence="1">DUF29 family protein</fullName>
    </submittedName>
</protein>
<gene>
    <name evidence="1" type="ORF">H6G68_07360</name>
</gene>
<proteinExistence type="predicted"/>
<evidence type="ECO:0000313" key="1">
    <source>
        <dbReference type="EMBL" id="MBD2691574.1"/>
    </source>
</evidence>
<accession>A0ABR8J129</accession>
<name>A0ABR8J129_9NOST</name>
<dbReference type="Gene3D" id="1.20.1220.20">
    <property type="entry name" value="Uncharcterised protein PF01724"/>
    <property type="match status" value="1"/>
</dbReference>
<dbReference type="Proteomes" id="UP000660381">
    <property type="component" value="Unassembled WGS sequence"/>
</dbReference>
<evidence type="ECO:0000313" key="2">
    <source>
        <dbReference type="Proteomes" id="UP000660381"/>
    </source>
</evidence>
<reference evidence="1 2" key="1">
    <citation type="journal article" date="2020" name="ISME J.">
        <title>Comparative genomics reveals insights into cyanobacterial evolution and habitat adaptation.</title>
        <authorList>
            <person name="Chen M.Y."/>
            <person name="Teng W.K."/>
            <person name="Zhao L."/>
            <person name="Hu C.X."/>
            <person name="Zhou Y.K."/>
            <person name="Han B.P."/>
            <person name="Song L.R."/>
            <person name="Shu W.S."/>
        </authorList>
    </citation>
    <scope>NUCLEOTIDE SEQUENCE [LARGE SCALE GENOMIC DNA]</scope>
    <source>
        <strain evidence="1 2">FACHB-362</strain>
    </source>
</reference>
<organism evidence="1 2">
    <name type="scientific">Anabaena catenula FACHB-362</name>
    <dbReference type="NCBI Taxonomy" id="2692877"/>
    <lineage>
        <taxon>Bacteria</taxon>
        <taxon>Bacillati</taxon>
        <taxon>Cyanobacteriota</taxon>
        <taxon>Cyanophyceae</taxon>
        <taxon>Nostocales</taxon>
        <taxon>Nostocaceae</taxon>
        <taxon>Anabaena</taxon>
    </lineage>
</organism>
<sequence length="48" mass="5863">MYWFLQENQSKNYQKALKYVRKKTGMNSCFPEDCPYAIEQLLDQDWLP</sequence>